<dbReference type="Gene3D" id="3.40.50.200">
    <property type="entry name" value="Peptidase S8/S53 domain"/>
    <property type="match status" value="1"/>
</dbReference>
<evidence type="ECO:0000313" key="6">
    <source>
        <dbReference type="EMBL" id="CAB0010996.1"/>
    </source>
</evidence>
<evidence type="ECO:0000256" key="1">
    <source>
        <dbReference type="ARBA" id="ARBA00022670"/>
    </source>
</evidence>
<name>A0A6H5H4P5_9HEMI</name>
<dbReference type="Pfam" id="PF00082">
    <property type="entry name" value="Peptidase_S8"/>
    <property type="match status" value="1"/>
</dbReference>
<dbReference type="AlphaFoldDB" id="A0A6H5H4P5"/>
<dbReference type="OrthoDB" id="10256524at2759"/>
<dbReference type="SUPFAM" id="SSF52743">
    <property type="entry name" value="Subtilisin-like"/>
    <property type="match status" value="1"/>
</dbReference>
<reference evidence="6 7" key="1">
    <citation type="submission" date="2020-02" db="EMBL/GenBank/DDBJ databases">
        <authorList>
            <person name="Ferguson B K."/>
        </authorList>
    </citation>
    <scope>NUCLEOTIDE SEQUENCE [LARGE SCALE GENOMIC DNA]</scope>
</reference>
<dbReference type="InterPro" id="IPR000209">
    <property type="entry name" value="Peptidase_S8/S53_dom"/>
</dbReference>
<sequence length="138" mass="14777">VGAYVSPEMMVAEYSLRNKLPGLPYTWSSRGPASDGAKGVSICAPGGALTSVPQYLLRYAQLLNGTSMASPHAAGCVEKAFDYLVTHCPDADSRVRFSITVNGTKDKGIYMRGGRQDKLKDFVIGIEPVFLDSSNIGE</sequence>
<dbReference type="GO" id="GO:0004252">
    <property type="term" value="F:serine-type endopeptidase activity"/>
    <property type="evidence" value="ECO:0007669"/>
    <property type="project" value="InterPro"/>
</dbReference>
<dbReference type="Pfam" id="PF21223">
    <property type="entry name" value="TPPII_Ig-like-1"/>
    <property type="match status" value="1"/>
</dbReference>
<proteinExistence type="predicted"/>
<evidence type="ECO:0000259" key="4">
    <source>
        <dbReference type="Pfam" id="PF00082"/>
    </source>
</evidence>
<keyword evidence="2" id="KW-0378">Hydrolase</keyword>
<evidence type="ECO:0000256" key="2">
    <source>
        <dbReference type="ARBA" id="ARBA00022801"/>
    </source>
</evidence>
<dbReference type="Proteomes" id="UP000479000">
    <property type="component" value="Unassembled WGS sequence"/>
</dbReference>
<dbReference type="InterPro" id="IPR048383">
    <property type="entry name" value="TPPII_Ig-like-1"/>
</dbReference>
<keyword evidence="7" id="KW-1185">Reference proteome</keyword>
<feature type="non-terminal residue" evidence="6">
    <location>
        <position position="1"/>
    </location>
</feature>
<dbReference type="InterPro" id="IPR036852">
    <property type="entry name" value="Peptidase_S8/S53_dom_sf"/>
</dbReference>
<dbReference type="EMBL" id="CADCXU010023562">
    <property type="protein sequence ID" value="CAB0010996.1"/>
    <property type="molecule type" value="Genomic_DNA"/>
</dbReference>
<dbReference type="PROSITE" id="PS00138">
    <property type="entry name" value="SUBTILASE_SER"/>
    <property type="match status" value="1"/>
</dbReference>
<keyword evidence="3" id="KW-0720">Serine protease</keyword>
<dbReference type="GO" id="GO:0006508">
    <property type="term" value="P:proteolysis"/>
    <property type="evidence" value="ECO:0007669"/>
    <property type="project" value="UniProtKB-KW"/>
</dbReference>
<dbReference type="InterPro" id="IPR023828">
    <property type="entry name" value="Peptidase_S8_Ser-AS"/>
</dbReference>
<feature type="domain" description="Peptidase S8/S53" evidence="4">
    <location>
        <begin position="21"/>
        <end position="77"/>
    </location>
</feature>
<evidence type="ECO:0000313" key="7">
    <source>
        <dbReference type="Proteomes" id="UP000479000"/>
    </source>
</evidence>
<gene>
    <name evidence="6" type="ORF">NTEN_LOCUS15989</name>
</gene>
<evidence type="ECO:0000259" key="5">
    <source>
        <dbReference type="Pfam" id="PF21223"/>
    </source>
</evidence>
<accession>A0A6H5H4P5</accession>
<feature type="domain" description="Tripeptidyl-peptidase II first Ig-like" evidence="5">
    <location>
        <begin position="95"/>
        <end position="135"/>
    </location>
</feature>
<keyword evidence="1" id="KW-0645">Protease</keyword>
<organism evidence="6 7">
    <name type="scientific">Nesidiocoris tenuis</name>
    <dbReference type="NCBI Taxonomy" id="355587"/>
    <lineage>
        <taxon>Eukaryota</taxon>
        <taxon>Metazoa</taxon>
        <taxon>Ecdysozoa</taxon>
        <taxon>Arthropoda</taxon>
        <taxon>Hexapoda</taxon>
        <taxon>Insecta</taxon>
        <taxon>Pterygota</taxon>
        <taxon>Neoptera</taxon>
        <taxon>Paraneoptera</taxon>
        <taxon>Hemiptera</taxon>
        <taxon>Heteroptera</taxon>
        <taxon>Panheteroptera</taxon>
        <taxon>Cimicomorpha</taxon>
        <taxon>Miridae</taxon>
        <taxon>Dicyphina</taxon>
        <taxon>Nesidiocoris</taxon>
    </lineage>
</organism>
<evidence type="ECO:0000256" key="3">
    <source>
        <dbReference type="ARBA" id="ARBA00022825"/>
    </source>
</evidence>
<protein>
    <submittedName>
        <fullName evidence="6">Uncharacterized protein</fullName>
    </submittedName>
</protein>